<gene>
    <name evidence="1" type="ORF">ABVC42_06640</name>
    <name evidence="2" type="ORF">ERD32_06790</name>
</gene>
<protein>
    <submittedName>
        <fullName evidence="2">Uncharacterized protein</fullName>
    </submittedName>
</protein>
<dbReference type="EMBL" id="JBETVU010000012">
    <property type="protein sequence ID" value="MES5149602.1"/>
    <property type="molecule type" value="Genomic_DNA"/>
</dbReference>
<dbReference type="RefSeq" id="WP_021355728.1">
    <property type="nucleotide sequence ID" value="NZ_CAZZQD010000001.1"/>
</dbReference>
<proteinExistence type="predicted"/>
<dbReference type="AlphaFoldDB" id="A0A4Q0LNQ6"/>
<name>A0A4Q0LNQ6_9LACO</name>
<evidence type="ECO:0000313" key="2">
    <source>
        <dbReference type="EMBL" id="RXF57507.1"/>
    </source>
</evidence>
<comment type="caution">
    <text evidence="2">The sequence shown here is derived from an EMBL/GenBank/DDBJ whole genome shotgun (WGS) entry which is preliminary data.</text>
</comment>
<evidence type="ECO:0000313" key="4">
    <source>
        <dbReference type="Proteomes" id="UP001434419"/>
    </source>
</evidence>
<reference evidence="1" key="2">
    <citation type="submission" date="2024-06" db="EMBL/GenBank/DDBJ databases">
        <title>Vaginal Lactobacillus fatty acid response mechanisms reveal a metabolite-targeted strategy for bacterial vaginosis treatment.</title>
        <authorList>
            <person name="Zhu M."/>
            <person name="Blainey P.C."/>
            <person name="Bloom S.M."/>
            <person name="Kwon D.S."/>
        </authorList>
    </citation>
    <scope>NUCLEOTIDE SEQUENCE</scope>
    <source>
        <strain evidence="1">194_F1_1</strain>
    </source>
</reference>
<organism evidence="2 3">
    <name type="scientific">Lactobacillus crispatus</name>
    <dbReference type="NCBI Taxonomy" id="47770"/>
    <lineage>
        <taxon>Bacteria</taxon>
        <taxon>Bacillati</taxon>
        <taxon>Bacillota</taxon>
        <taxon>Bacilli</taxon>
        <taxon>Lactobacillales</taxon>
        <taxon>Lactobacillaceae</taxon>
        <taxon>Lactobacillus</taxon>
    </lineage>
</organism>
<keyword evidence="4" id="KW-1185">Reference proteome</keyword>
<accession>A0A4Q0LNQ6</accession>
<dbReference type="Proteomes" id="UP000289808">
    <property type="component" value="Unassembled WGS sequence"/>
</dbReference>
<sequence>MIKDVFSIEMAVNAYIIGHFEINHLSWFKMCNLVDQSKIVERYLLNGEILKIDLVEIANKKGRNNNRCGQYYCNF</sequence>
<evidence type="ECO:0000313" key="3">
    <source>
        <dbReference type="Proteomes" id="UP000289808"/>
    </source>
</evidence>
<reference evidence="2 3" key="1">
    <citation type="submission" date="2019-01" db="EMBL/GenBank/DDBJ databases">
        <title>The genome sequence of Lactobacillus crispatus L49.</title>
        <authorList>
            <person name="Zhong J."/>
            <person name="Zhang J."/>
        </authorList>
    </citation>
    <scope>NUCLEOTIDE SEQUENCE [LARGE SCALE GENOMIC DNA]</scope>
    <source>
        <strain evidence="2 3">L49</strain>
    </source>
</reference>
<dbReference type="Proteomes" id="UP001434419">
    <property type="component" value="Unassembled WGS sequence"/>
</dbReference>
<evidence type="ECO:0000313" key="1">
    <source>
        <dbReference type="EMBL" id="MES5149602.1"/>
    </source>
</evidence>
<dbReference type="EMBL" id="SCLX01000035">
    <property type="protein sequence ID" value="RXF57507.1"/>
    <property type="molecule type" value="Genomic_DNA"/>
</dbReference>